<evidence type="ECO:0000256" key="4">
    <source>
        <dbReference type="ARBA" id="ARBA00022553"/>
    </source>
</evidence>
<dbReference type="InterPro" id="IPR001789">
    <property type="entry name" value="Sig_transdc_resp-reg_receiver"/>
</dbReference>
<dbReference type="GO" id="GO:0006355">
    <property type="term" value="P:regulation of DNA-templated transcription"/>
    <property type="evidence" value="ECO:0007669"/>
    <property type="project" value="InterPro"/>
</dbReference>
<dbReference type="SUPFAM" id="SSF52172">
    <property type="entry name" value="CheY-like"/>
    <property type="match status" value="1"/>
</dbReference>
<evidence type="ECO:0000256" key="8">
    <source>
        <dbReference type="ARBA" id="ARBA00022840"/>
    </source>
</evidence>
<evidence type="ECO:0000256" key="10">
    <source>
        <dbReference type="ARBA" id="ARBA00024867"/>
    </source>
</evidence>
<keyword evidence="8" id="KW-0067">ATP-binding</keyword>
<feature type="domain" description="PAS" evidence="15">
    <location>
        <begin position="60"/>
        <end position="115"/>
    </location>
</feature>
<dbReference type="PROSITE" id="PS50112">
    <property type="entry name" value="PAS"/>
    <property type="match status" value="2"/>
</dbReference>
<dbReference type="Gene3D" id="3.30.450.20">
    <property type="entry name" value="PAS domain"/>
    <property type="match status" value="2"/>
</dbReference>
<dbReference type="InterPro" id="IPR000700">
    <property type="entry name" value="PAS-assoc_C"/>
</dbReference>
<dbReference type="InterPro" id="IPR011006">
    <property type="entry name" value="CheY-like_superfamily"/>
</dbReference>
<dbReference type="EC" id="2.7.13.3" evidence="2"/>
<evidence type="ECO:0000313" key="18">
    <source>
        <dbReference type="Proteomes" id="UP000183997"/>
    </source>
</evidence>
<evidence type="ECO:0000256" key="2">
    <source>
        <dbReference type="ARBA" id="ARBA00012438"/>
    </source>
</evidence>
<dbReference type="EMBL" id="FRAR01000017">
    <property type="protein sequence ID" value="SHK58247.1"/>
    <property type="molecule type" value="Genomic_DNA"/>
</dbReference>
<keyword evidence="12" id="KW-1133">Transmembrane helix</keyword>
<keyword evidence="9" id="KW-0902">Two-component regulatory system</keyword>
<dbReference type="Pfam" id="PF13426">
    <property type="entry name" value="PAS_9"/>
    <property type="match status" value="1"/>
</dbReference>
<dbReference type="CDD" id="cd00156">
    <property type="entry name" value="REC"/>
    <property type="match status" value="1"/>
</dbReference>
<dbReference type="Pfam" id="PF00989">
    <property type="entry name" value="PAS"/>
    <property type="match status" value="1"/>
</dbReference>
<keyword evidence="12" id="KW-0472">Membrane</keyword>
<dbReference type="STRING" id="1121421.SAMN02745123_02384"/>
<dbReference type="Pfam" id="PF00512">
    <property type="entry name" value="HisKA"/>
    <property type="match status" value="1"/>
</dbReference>
<dbReference type="InterPro" id="IPR005467">
    <property type="entry name" value="His_kinase_dom"/>
</dbReference>
<dbReference type="PRINTS" id="PR00344">
    <property type="entry name" value="BCTRLSENSOR"/>
</dbReference>
<comment type="function">
    <text evidence="10">May play the central regulatory role in sporulation. It may be an element of the effector pathway responsible for the activation of sporulation genes in response to nutritional stress. Spo0A may act in concert with spo0H (a sigma factor) to control the expression of some genes that are critical to the sporulation process.</text>
</comment>
<dbReference type="PANTHER" id="PTHR43065">
    <property type="entry name" value="SENSOR HISTIDINE KINASE"/>
    <property type="match status" value="1"/>
</dbReference>
<dbReference type="InterPro" id="IPR003594">
    <property type="entry name" value="HATPase_dom"/>
</dbReference>
<dbReference type="InterPro" id="IPR001610">
    <property type="entry name" value="PAC"/>
</dbReference>
<dbReference type="InterPro" id="IPR036097">
    <property type="entry name" value="HisK_dim/P_sf"/>
</dbReference>
<dbReference type="InterPro" id="IPR035965">
    <property type="entry name" value="PAS-like_dom_sf"/>
</dbReference>
<evidence type="ECO:0000256" key="7">
    <source>
        <dbReference type="ARBA" id="ARBA00022777"/>
    </source>
</evidence>
<dbReference type="SUPFAM" id="SSF55874">
    <property type="entry name" value="ATPase domain of HSP90 chaperone/DNA topoisomerase II/histidine kinase"/>
    <property type="match status" value="1"/>
</dbReference>
<dbReference type="Pfam" id="PF02518">
    <property type="entry name" value="HATPase_c"/>
    <property type="match status" value="1"/>
</dbReference>
<dbReference type="PROSITE" id="PS50109">
    <property type="entry name" value="HIS_KIN"/>
    <property type="match status" value="1"/>
</dbReference>
<feature type="domain" description="PAC" evidence="16">
    <location>
        <begin position="242"/>
        <end position="295"/>
    </location>
</feature>
<comment type="catalytic activity">
    <reaction evidence="1">
        <text>ATP + protein L-histidine = ADP + protein N-phospho-L-histidine.</text>
        <dbReference type="EC" id="2.7.13.3"/>
    </reaction>
</comment>
<dbReference type="Pfam" id="PF00072">
    <property type="entry name" value="Response_reg"/>
    <property type="match status" value="1"/>
</dbReference>
<dbReference type="Gene3D" id="1.10.287.130">
    <property type="match status" value="1"/>
</dbReference>
<evidence type="ECO:0000256" key="1">
    <source>
        <dbReference type="ARBA" id="ARBA00000085"/>
    </source>
</evidence>
<dbReference type="RefSeq" id="WP_072914589.1">
    <property type="nucleotide sequence ID" value="NZ_FRAR01000017.1"/>
</dbReference>
<dbReference type="InterPro" id="IPR000014">
    <property type="entry name" value="PAS"/>
</dbReference>
<dbReference type="CDD" id="cd00082">
    <property type="entry name" value="HisKA"/>
    <property type="match status" value="1"/>
</dbReference>
<evidence type="ECO:0000256" key="5">
    <source>
        <dbReference type="ARBA" id="ARBA00022679"/>
    </source>
</evidence>
<gene>
    <name evidence="17" type="ORF">SAMN02745123_02384</name>
</gene>
<feature type="domain" description="PAS" evidence="15">
    <location>
        <begin position="167"/>
        <end position="240"/>
    </location>
</feature>
<evidence type="ECO:0000313" key="17">
    <source>
        <dbReference type="EMBL" id="SHK58247.1"/>
    </source>
</evidence>
<sequence>MNGIHPSIIAGIFTILVLITIYLVTLRKTITASNITKREKAELTVITCQFLFEHARESILFIRQQDGRILEANPSALKTYGYSKEELITRTIYELQSGGDRTEVNRKMDTAARNGIAFETMHRSKQGKTFPVEVSSIGAMIGGESVLLSIIRDITVRKQTEEAQAAEKESLAVTLRSIGDGVITTDIAGTIVVMNKVAEQLTGWSQEIAIGKPVVKVCGTLDEKTRQNTYNLVEKVLRTGVDLNQTAILRAKDGTEKIIQQSAAPIFDSNNQVVGVVLVFRDITQEQRAKAEILKANKIEALSLLAGGIAHDFNNILTAILGNLSLLKVQTADNTEAYQIIHESEQAALRAGVLTQQLLTFARGGGAPVKKTASVAELIKETTDFALRGSNISCYYSMPSDLWMVTVDKGQISQVMQNLVINAVQAMPLGGVIEVTCANILLSERYPLGEGKYVAISLRDRGEGIAKEYFQRIFDPYFTTKPTGSGLGLATSYTIIKNHGGHIQVESEPGIGTTFTVYLPAISERTVTPIKKEDILPSQGKVLVMDDEEPVRSVLGRMLNFIGFKTVLAKDGAEAIALYQRAAESGQSFDVVIMDLTVPGGMGGREALQKLLHINPDVKAVVSSGYSSDPIMDDYKKYGFAGAVTKPYKIQELSEILQAVLTKVNNNVKE</sequence>
<reference evidence="18" key="1">
    <citation type="submission" date="2016-11" db="EMBL/GenBank/DDBJ databases">
        <authorList>
            <person name="Varghese N."/>
            <person name="Submissions S."/>
        </authorList>
    </citation>
    <scope>NUCLEOTIDE SEQUENCE [LARGE SCALE GENOMIC DNA]</scope>
    <source>
        <strain evidence="18">DSM 10349</strain>
    </source>
</reference>
<evidence type="ECO:0000259" key="13">
    <source>
        <dbReference type="PROSITE" id="PS50109"/>
    </source>
</evidence>
<evidence type="ECO:0000256" key="11">
    <source>
        <dbReference type="PROSITE-ProRule" id="PRU00169"/>
    </source>
</evidence>
<evidence type="ECO:0000256" key="6">
    <source>
        <dbReference type="ARBA" id="ARBA00022741"/>
    </source>
</evidence>
<dbReference type="GO" id="GO:0000155">
    <property type="term" value="F:phosphorelay sensor kinase activity"/>
    <property type="evidence" value="ECO:0007669"/>
    <property type="project" value="InterPro"/>
</dbReference>
<keyword evidence="12" id="KW-0812">Transmembrane</keyword>
<keyword evidence="7" id="KW-0418">Kinase</keyword>
<dbReference type="SMART" id="SM00091">
    <property type="entry name" value="PAS"/>
    <property type="match status" value="2"/>
</dbReference>
<dbReference type="AlphaFoldDB" id="A0A1M6TMS2"/>
<keyword evidence="18" id="KW-1185">Reference proteome</keyword>
<evidence type="ECO:0000259" key="14">
    <source>
        <dbReference type="PROSITE" id="PS50110"/>
    </source>
</evidence>
<dbReference type="SMART" id="SM00086">
    <property type="entry name" value="PAC"/>
    <property type="match status" value="2"/>
</dbReference>
<dbReference type="Proteomes" id="UP000183997">
    <property type="component" value="Unassembled WGS sequence"/>
</dbReference>
<dbReference type="NCBIfam" id="TIGR00229">
    <property type="entry name" value="sensory_box"/>
    <property type="match status" value="2"/>
</dbReference>
<dbReference type="SMART" id="SM00388">
    <property type="entry name" value="HisKA"/>
    <property type="match status" value="1"/>
</dbReference>
<dbReference type="OrthoDB" id="9784397at2"/>
<dbReference type="GO" id="GO:0005524">
    <property type="term" value="F:ATP binding"/>
    <property type="evidence" value="ECO:0007669"/>
    <property type="project" value="UniProtKB-KW"/>
</dbReference>
<dbReference type="CDD" id="cd00130">
    <property type="entry name" value="PAS"/>
    <property type="match status" value="2"/>
</dbReference>
<dbReference type="Gene3D" id="3.30.565.10">
    <property type="entry name" value="Histidine kinase-like ATPase, C-terminal domain"/>
    <property type="match status" value="1"/>
</dbReference>
<protein>
    <recommendedName>
        <fullName evidence="3">Stage 0 sporulation protein A homolog</fullName>
        <ecNumber evidence="2">2.7.13.3</ecNumber>
    </recommendedName>
</protein>
<keyword evidence="5" id="KW-0808">Transferase</keyword>
<dbReference type="InterPro" id="IPR003661">
    <property type="entry name" value="HisK_dim/P_dom"/>
</dbReference>
<evidence type="ECO:0000259" key="16">
    <source>
        <dbReference type="PROSITE" id="PS50113"/>
    </source>
</evidence>
<dbReference type="Gene3D" id="3.40.50.2300">
    <property type="match status" value="1"/>
</dbReference>
<dbReference type="SUPFAM" id="SSF55785">
    <property type="entry name" value="PYP-like sensor domain (PAS domain)"/>
    <property type="match status" value="2"/>
</dbReference>
<name>A0A1M6TMS2_9FIRM</name>
<evidence type="ECO:0000256" key="3">
    <source>
        <dbReference type="ARBA" id="ARBA00018672"/>
    </source>
</evidence>
<evidence type="ECO:0000256" key="9">
    <source>
        <dbReference type="ARBA" id="ARBA00023012"/>
    </source>
</evidence>
<dbReference type="PROSITE" id="PS50113">
    <property type="entry name" value="PAC"/>
    <property type="match status" value="1"/>
</dbReference>
<feature type="transmembrane region" description="Helical" evidence="12">
    <location>
        <begin position="7"/>
        <end position="25"/>
    </location>
</feature>
<dbReference type="SUPFAM" id="SSF47384">
    <property type="entry name" value="Homodimeric domain of signal transducing histidine kinase"/>
    <property type="match status" value="1"/>
</dbReference>
<dbReference type="PROSITE" id="PS50110">
    <property type="entry name" value="RESPONSE_REGULATORY"/>
    <property type="match status" value="1"/>
</dbReference>
<evidence type="ECO:0000256" key="12">
    <source>
        <dbReference type="SAM" id="Phobius"/>
    </source>
</evidence>
<feature type="domain" description="Response regulatory" evidence="14">
    <location>
        <begin position="541"/>
        <end position="661"/>
    </location>
</feature>
<dbReference type="SMART" id="SM00448">
    <property type="entry name" value="REC"/>
    <property type="match status" value="1"/>
</dbReference>
<feature type="modified residue" description="4-aspartylphosphate" evidence="11">
    <location>
        <position position="595"/>
    </location>
</feature>
<dbReference type="PANTHER" id="PTHR43065:SF42">
    <property type="entry name" value="TWO-COMPONENT SENSOR PPRA"/>
    <property type="match status" value="1"/>
</dbReference>
<keyword evidence="4 11" id="KW-0597">Phosphoprotein</keyword>
<organism evidence="17 18">
    <name type="scientific">Desulforamulus aeronauticus DSM 10349</name>
    <dbReference type="NCBI Taxonomy" id="1121421"/>
    <lineage>
        <taxon>Bacteria</taxon>
        <taxon>Bacillati</taxon>
        <taxon>Bacillota</taxon>
        <taxon>Clostridia</taxon>
        <taxon>Eubacteriales</taxon>
        <taxon>Peptococcaceae</taxon>
        <taxon>Desulforamulus</taxon>
    </lineage>
</organism>
<evidence type="ECO:0000259" key="15">
    <source>
        <dbReference type="PROSITE" id="PS50112"/>
    </source>
</evidence>
<feature type="domain" description="Histidine kinase" evidence="13">
    <location>
        <begin position="308"/>
        <end position="523"/>
    </location>
</feature>
<dbReference type="InterPro" id="IPR013767">
    <property type="entry name" value="PAS_fold"/>
</dbReference>
<keyword evidence="6" id="KW-0547">Nucleotide-binding</keyword>
<accession>A0A1M6TMS2</accession>
<dbReference type="InterPro" id="IPR004358">
    <property type="entry name" value="Sig_transdc_His_kin-like_C"/>
</dbReference>
<dbReference type="InterPro" id="IPR036890">
    <property type="entry name" value="HATPase_C_sf"/>
</dbReference>
<dbReference type="SMART" id="SM00387">
    <property type="entry name" value="HATPase_c"/>
    <property type="match status" value="1"/>
</dbReference>
<proteinExistence type="predicted"/>